<dbReference type="EMBL" id="JEMC01002266">
    <property type="protein sequence ID" value="KYF89193.1"/>
    <property type="molecule type" value="Genomic_DNA"/>
</dbReference>
<dbReference type="Proteomes" id="UP000075515">
    <property type="component" value="Unassembled WGS sequence"/>
</dbReference>
<gene>
    <name evidence="2" type="ORF">BE18_43640</name>
</gene>
<comment type="caution">
    <text evidence="2">The sequence shown here is derived from an EMBL/GenBank/DDBJ whole genome shotgun (WGS) entry which is preliminary data.</text>
</comment>
<protein>
    <submittedName>
        <fullName evidence="2">Uncharacterized protein</fullName>
    </submittedName>
</protein>
<feature type="region of interest" description="Disordered" evidence="1">
    <location>
        <begin position="101"/>
        <end position="132"/>
    </location>
</feature>
<feature type="compositionally biased region" description="Basic residues" evidence="1">
    <location>
        <begin position="33"/>
        <end position="43"/>
    </location>
</feature>
<evidence type="ECO:0000313" key="3">
    <source>
        <dbReference type="Proteomes" id="UP000075515"/>
    </source>
</evidence>
<sequence length="132" mass="13601">MALFFIGAMTLQGAGDVDALPTPPVAARERSRPPRHGSIRTHSVRQTGGEPPPAGSSQMVRLIASGGQMEPSTHVVQHSPGYAASSMPVPVLPAPEQTFCSRVPGGQSGSSGKVAATRPRLRRPDPGCGGDL</sequence>
<proteinExistence type="predicted"/>
<name>A0A150S9L4_SORCE</name>
<organism evidence="2 3">
    <name type="scientific">Sorangium cellulosum</name>
    <name type="common">Polyangium cellulosum</name>
    <dbReference type="NCBI Taxonomy" id="56"/>
    <lineage>
        <taxon>Bacteria</taxon>
        <taxon>Pseudomonadati</taxon>
        <taxon>Myxococcota</taxon>
        <taxon>Polyangia</taxon>
        <taxon>Polyangiales</taxon>
        <taxon>Polyangiaceae</taxon>
        <taxon>Sorangium</taxon>
    </lineage>
</organism>
<evidence type="ECO:0000256" key="1">
    <source>
        <dbReference type="SAM" id="MobiDB-lite"/>
    </source>
</evidence>
<reference evidence="2 3" key="1">
    <citation type="submission" date="2014-02" db="EMBL/GenBank/DDBJ databases">
        <title>The small core and large imbalanced accessory genome model reveals a collaborative survival strategy of Sorangium cellulosum strains in nature.</title>
        <authorList>
            <person name="Han K."/>
            <person name="Peng R."/>
            <person name="Blom J."/>
            <person name="Li Y.-Z."/>
        </authorList>
    </citation>
    <scope>NUCLEOTIDE SEQUENCE [LARGE SCALE GENOMIC DNA]</scope>
    <source>
        <strain evidence="2 3">So0149</strain>
    </source>
</reference>
<accession>A0A150S9L4</accession>
<dbReference type="AlphaFoldDB" id="A0A150S9L4"/>
<feature type="region of interest" description="Disordered" evidence="1">
    <location>
        <begin position="15"/>
        <end position="89"/>
    </location>
</feature>
<evidence type="ECO:0000313" key="2">
    <source>
        <dbReference type="EMBL" id="KYF89193.1"/>
    </source>
</evidence>